<dbReference type="ESTHER" id="lepde-a0a0a7enq0">
    <property type="family name" value="Carb_B_Arthropoda"/>
</dbReference>
<protein>
    <recommendedName>
        <fullName evidence="6">Carboxylic ester hydrolase</fullName>
        <ecNumber evidence="6">3.1.1.-</ecNumber>
    </recommendedName>
</protein>
<evidence type="ECO:0000313" key="8">
    <source>
        <dbReference type="EMBL" id="AIY68384.1"/>
    </source>
</evidence>
<dbReference type="GO" id="GO:0052689">
    <property type="term" value="F:carboxylic ester hydrolase activity"/>
    <property type="evidence" value="ECO:0007669"/>
    <property type="project" value="UniProtKB-KW"/>
</dbReference>
<dbReference type="OrthoDB" id="19653at2759"/>
<dbReference type="InterPro" id="IPR002018">
    <property type="entry name" value="CarbesteraseB"/>
</dbReference>
<dbReference type="Gene3D" id="3.40.50.1820">
    <property type="entry name" value="alpha/beta hydrolase"/>
    <property type="match status" value="1"/>
</dbReference>
<evidence type="ECO:0000259" key="7">
    <source>
        <dbReference type="Pfam" id="PF00135"/>
    </source>
</evidence>
<evidence type="ECO:0000256" key="5">
    <source>
        <dbReference type="ARBA" id="ARBA00023180"/>
    </source>
</evidence>
<organism evidence="8">
    <name type="scientific">Leptinotarsa decemlineata</name>
    <name type="common">Colorado potato beetle</name>
    <name type="synonym">Doryphora decemlineata</name>
    <dbReference type="NCBI Taxonomy" id="7539"/>
    <lineage>
        <taxon>Eukaryota</taxon>
        <taxon>Metazoa</taxon>
        <taxon>Ecdysozoa</taxon>
        <taxon>Arthropoda</taxon>
        <taxon>Hexapoda</taxon>
        <taxon>Insecta</taxon>
        <taxon>Pterygota</taxon>
        <taxon>Neoptera</taxon>
        <taxon>Endopterygota</taxon>
        <taxon>Coleoptera</taxon>
        <taxon>Polyphaga</taxon>
        <taxon>Cucujiformia</taxon>
        <taxon>Chrysomeloidea</taxon>
        <taxon>Chrysomelidae</taxon>
        <taxon>Chrysomelinae</taxon>
        <taxon>Doryphorini</taxon>
        <taxon>Leptinotarsa</taxon>
    </lineage>
</organism>
<evidence type="ECO:0000256" key="6">
    <source>
        <dbReference type="RuleBase" id="RU361235"/>
    </source>
</evidence>
<keyword evidence="2" id="KW-0719">Serine esterase</keyword>
<name>A0A0A7ENQ0_LEPDE</name>
<dbReference type="InterPro" id="IPR029058">
    <property type="entry name" value="AB_hydrolase_fold"/>
</dbReference>
<evidence type="ECO:0000256" key="4">
    <source>
        <dbReference type="ARBA" id="ARBA00023157"/>
    </source>
</evidence>
<dbReference type="PROSITE" id="PS00122">
    <property type="entry name" value="CARBOXYLESTERASE_B_1"/>
    <property type="match status" value="1"/>
</dbReference>
<evidence type="ECO:0000256" key="1">
    <source>
        <dbReference type="ARBA" id="ARBA00005964"/>
    </source>
</evidence>
<keyword evidence="3 6" id="KW-0378">Hydrolase</keyword>
<sequence>MSDDIVVTVEEGKVRGKIQEDYHGGKFYSFSGIPYGKAPIGDLRFKAPVPAEPWEGVKDGTKEGYECPSKDMYLGYYIGNEDNCLNLNVYTKELPSRNNVKKPVMVFIHGGGFMYGCNKSAYFGPHYLMSEDIVLVAINYRLGVFGFLSLEDQSLGVPGNAGLKDQTLALKWVQKNINNFGGDPQNVTIFGESAGSASVHYLTLSPLTKGLFHKAIMQSGSALNPWARGRRNFADIAKAIGYKDADEKTVFQKLCRASARSLVSAQFKIEDSFFASLVRPLGPVIEYPHEGAFLTEDPEEIIKSGKNHQIPMIIGYNSLEGLFYEIMRKTRNDANLPKNLERDIPYDLNILKNRNQVQEVAQKMKEFYYKSADLSESNIHCRYMLVSDVHFVYGIQKSATLLKRHGTAPVYVYRMSLNSSLNYFKKFCEVKYFKTMILVTLMTKLAGSSSLKGVFQSLYEKLPANKVDGVSHADDLFYLFTTFFSPTIVRGSEEDISIQKFVKPWTNFAKYGNPTPEKNETLNGVIWKPIESEEVDNIFDINKEVTITKNLECDRVSFWEKMYQQYAERV</sequence>
<dbReference type="InterPro" id="IPR019826">
    <property type="entry name" value="Carboxylesterase_B_AS"/>
</dbReference>
<dbReference type="PANTHER" id="PTHR43142">
    <property type="entry name" value="CARBOXYLIC ESTER HYDROLASE"/>
    <property type="match status" value="1"/>
</dbReference>
<evidence type="ECO:0000256" key="3">
    <source>
        <dbReference type="ARBA" id="ARBA00022801"/>
    </source>
</evidence>
<evidence type="ECO:0000256" key="2">
    <source>
        <dbReference type="ARBA" id="ARBA00022487"/>
    </source>
</evidence>
<dbReference type="EC" id="3.1.1.-" evidence="6"/>
<dbReference type="SUPFAM" id="SSF53474">
    <property type="entry name" value="alpha/beta-Hydrolases"/>
    <property type="match status" value="1"/>
</dbReference>
<feature type="domain" description="Carboxylesterase type B" evidence="7">
    <location>
        <begin position="4"/>
        <end position="559"/>
    </location>
</feature>
<proteinExistence type="evidence at transcript level"/>
<keyword evidence="4" id="KW-1015">Disulfide bond</keyword>
<dbReference type="PANTHER" id="PTHR43142:SF1">
    <property type="entry name" value="CARBOXYLIC ESTER HYDROLASE"/>
    <property type="match status" value="1"/>
</dbReference>
<dbReference type="AlphaFoldDB" id="A0A0A7ENQ0"/>
<dbReference type="EMBL" id="KM234970">
    <property type="protein sequence ID" value="AIY68384.1"/>
    <property type="molecule type" value="mRNA"/>
</dbReference>
<accession>A0A0A7ENQ0</accession>
<dbReference type="Pfam" id="PF00135">
    <property type="entry name" value="COesterase"/>
    <property type="match status" value="1"/>
</dbReference>
<comment type="similarity">
    <text evidence="1 6">Belongs to the type-B carboxylesterase/lipase family.</text>
</comment>
<keyword evidence="5" id="KW-0325">Glycoprotein</keyword>
<reference evidence="8" key="1">
    <citation type="submission" date="2014-07" db="EMBL/GenBank/DDBJ databases">
        <title>Identification of esterase genes and their expression profiles in several pesticides treated Colorado potato beetle, Leptinotarsa decemlineata.</title>
        <authorList>
            <person name="Lv F."/>
            <person name="Fu K."/>
        </authorList>
    </citation>
    <scope>NUCLEOTIDE SEQUENCE</scope>
</reference>